<reference evidence="4 5" key="1">
    <citation type="submission" date="2017-01" db="EMBL/GenBank/DDBJ databases">
        <title>Whole-Genome Shotgun Sequencing of Two beta-Proteobacterial Species in Search of the Bulgecin Biosynthetic Cluster.</title>
        <authorList>
            <person name="Horsman M.E."/>
            <person name="Marous D.R."/>
            <person name="Li R."/>
            <person name="Oliver R.A."/>
            <person name="Byun B."/>
            <person name="Emrich S.J."/>
            <person name="Boggess B."/>
            <person name="Townsend C.A."/>
            <person name="Mobashery S."/>
        </authorList>
    </citation>
    <scope>NUCLEOTIDE SEQUENCE [LARGE SCALE GENOMIC DNA]</scope>
    <source>
        <strain evidence="4 5">ATCC 31363</strain>
    </source>
</reference>
<keyword evidence="2 4" id="KW-0808">Transferase</keyword>
<accession>A0A2A4ESV6</accession>
<dbReference type="SUPFAM" id="SSF53335">
    <property type="entry name" value="S-adenosyl-L-methionine-dependent methyltransferases"/>
    <property type="match status" value="1"/>
</dbReference>
<organism evidence="4 5">
    <name type="scientific">Paraburkholderia acidicola</name>
    <dbReference type="NCBI Taxonomy" id="1912599"/>
    <lineage>
        <taxon>Bacteria</taxon>
        <taxon>Pseudomonadati</taxon>
        <taxon>Pseudomonadota</taxon>
        <taxon>Betaproteobacteria</taxon>
        <taxon>Burkholderiales</taxon>
        <taxon>Burkholderiaceae</taxon>
        <taxon>Paraburkholderia</taxon>
    </lineage>
</organism>
<dbReference type="InterPro" id="IPR029063">
    <property type="entry name" value="SAM-dependent_MTases_sf"/>
</dbReference>
<comment type="caution">
    <text evidence="4">The sequence shown here is derived from an EMBL/GenBank/DDBJ whole genome shotgun (WGS) entry which is preliminary data.</text>
</comment>
<dbReference type="AlphaFoldDB" id="A0A2A4ESV6"/>
<protein>
    <submittedName>
        <fullName evidence="4">Methyltransferase</fullName>
    </submittedName>
</protein>
<dbReference type="GO" id="GO:0032259">
    <property type="term" value="P:methylation"/>
    <property type="evidence" value="ECO:0007669"/>
    <property type="project" value="UniProtKB-KW"/>
</dbReference>
<dbReference type="GO" id="GO:0008171">
    <property type="term" value="F:O-methyltransferase activity"/>
    <property type="evidence" value="ECO:0007669"/>
    <property type="project" value="InterPro"/>
</dbReference>
<keyword evidence="1 4" id="KW-0489">Methyltransferase</keyword>
<dbReference type="Proteomes" id="UP000218022">
    <property type="component" value="Unassembled WGS sequence"/>
</dbReference>
<dbReference type="InterPro" id="IPR002935">
    <property type="entry name" value="SAM_O-MeTrfase"/>
</dbReference>
<gene>
    <name evidence="4" type="ORF">BWP39_26190</name>
</gene>
<evidence type="ECO:0000313" key="5">
    <source>
        <dbReference type="Proteomes" id="UP000218022"/>
    </source>
</evidence>
<dbReference type="PANTHER" id="PTHR43167">
    <property type="entry name" value="PUTATIVE (AFU_ORTHOLOGUE AFUA_6G01830)-RELATED"/>
    <property type="match status" value="1"/>
</dbReference>
<dbReference type="RefSeq" id="WP_096725152.1">
    <property type="nucleotide sequence ID" value="NZ_MTZV01000006.1"/>
</dbReference>
<name>A0A2A4ESV6_9BURK</name>
<evidence type="ECO:0000256" key="3">
    <source>
        <dbReference type="ARBA" id="ARBA00022691"/>
    </source>
</evidence>
<dbReference type="PROSITE" id="PS51682">
    <property type="entry name" value="SAM_OMT_I"/>
    <property type="match status" value="1"/>
</dbReference>
<dbReference type="Pfam" id="PF13578">
    <property type="entry name" value="Methyltransf_24"/>
    <property type="match status" value="1"/>
</dbReference>
<keyword evidence="3" id="KW-0949">S-adenosyl-L-methionine</keyword>
<dbReference type="PANTHER" id="PTHR43167:SF1">
    <property type="entry name" value="PUTATIVE (AFU_ORTHOLOGUE AFUA_6G01830)-RELATED"/>
    <property type="match status" value="1"/>
</dbReference>
<proteinExistence type="predicted"/>
<dbReference type="EMBL" id="MTZV01000006">
    <property type="protein sequence ID" value="PCE23179.1"/>
    <property type="molecule type" value="Genomic_DNA"/>
</dbReference>
<sequence length="216" mass="23682">MNTLSSTPLAPLLDQLFADSESSKSALMQRMSHLTEDEKQKLRTSDPFTLYSLVKDVHLAVSRATANLLYILARNHGMKSIVEFGASFGVSTLHLAAALKDNGGGVLITSEFEPSKVARVRANLEQANLSTYVDIREGDALHTLATDLPDTVDMLFLDGAKQHYKPVLSLVESRLREGSIIVADNVNDAPDFADYIHESGRFVSARFDDVEVSMLV</sequence>
<evidence type="ECO:0000256" key="2">
    <source>
        <dbReference type="ARBA" id="ARBA00022679"/>
    </source>
</evidence>
<dbReference type="Gene3D" id="3.40.50.150">
    <property type="entry name" value="Vaccinia Virus protein VP39"/>
    <property type="match status" value="1"/>
</dbReference>
<evidence type="ECO:0000256" key="1">
    <source>
        <dbReference type="ARBA" id="ARBA00022603"/>
    </source>
</evidence>
<dbReference type="OrthoDB" id="9799672at2"/>
<evidence type="ECO:0000313" key="4">
    <source>
        <dbReference type="EMBL" id="PCE23179.1"/>
    </source>
</evidence>